<dbReference type="PANTHER" id="PTHR34853">
    <property type="match status" value="1"/>
</dbReference>
<dbReference type="GO" id="GO:0016042">
    <property type="term" value="P:lipid catabolic process"/>
    <property type="evidence" value="ECO:0007669"/>
    <property type="project" value="InterPro"/>
</dbReference>
<keyword evidence="3" id="KW-0378">Hydrolase</keyword>
<evidence type="ECO:0000256" key="1">
    <source>
        <dbReference type="SAM" id="MobiDB-lite"/>
    </source>
</evidence>
<dbReference type="GO" id="GO:0004806">
    <property type="term" value="F:triacylglycerol lipase activity"/>
    <property type="evidence" value="ECO:0007669"/>
    <property type="project" value="InterPro"/>
</dbReference>
<dbReference type="Pfam" id="PF03583">
    <property type="entry name" value="LIP"/>
    <property type="match status" value="1"/>
</dbReference>
<feature type="signal peptide" evidence="2">
    <location>
        <begin position="1"/>
        <end position="16"/>
    </location>
</feature>
<name>A0A7W4J2C9_9PROT</name>
<dbReference type="PIRSF" id="PIRSF029171">
    <property type="entry name" value="Esterase_LipA"/>
    <property type="match status" value="1"/>
</dbReference>
<gene>
    <name evidence="3" type="ORF">HLH35_15075</name>
</gene>
<feature type="chain" id="PRO_5031512787" evidence="2">
    <location>
        <begin position="17"/>
        <end position="417"/>
    </location>
</feature>
<dbReference type="InterPro" id="IPR029058">
    <property type="entry name" value="AB_hydrolase_fold"/>
</dbReference>
<comment type="caution">
    <text evidence="3">The sequence shown here is derived from an EMBL/GenBank/DDBJ whole genome shotgun (WGS) entry which is preliminary data.</text>
</comment>
<dbReference type="AlphaFoldDB" id="A0A7W4J2C9"/>
<feature type="compositionally biased region" description="Polar residues" evidence="1">
    <location>
        <begin position="407"/>
        <end position="417"/>
    </location>
</feature>
<dbReference type="Gene3D" id="3.40.50.1820">
    <property type="entry name" value="alpha/beta hydrolase"/>
    <property type="match status" value="2"/>
</dbReference>
<reference evidence="3 4" key="1">
    <citation type="submission" date="2020-04" db="EMBL/GenBank/DDBJ databases">
        <title>Description of novel Gluconacetobacter.</title>
        <authorList>
            <person name="Sombolestani A."/>
        </authorList>
    </citation>
    <scope>NUCLEOTIDE SEQUENCE [LARGE SCALE GENOMIC DNA]</scope>
    <source>
        <strain evidence="3 4">LMG 27724</strain>
    </source>
</reference>
<evidence type="ECO:0000313" key="3">
    <source>
        <dbReference type="EMBL" id="MBB2173425.1"/>
    </source>
</evidence>
<protein>
    <submittedName>
        <fullName evidence="3">Alpha/beta hydrolase</fullName>
    </submittedName>
</protein>
<feature type="region of interest" description="Disordered" evidence="1">
    <location>
        <begin position="395"/>
        <end position="417"/>
    </location>
</feature>
<evidence type="ECO:0000256" key="2">
    <source>
        <dbReference type="SAM" id="SignalP"/>
    </source>
</evidence>
<keyword evidence="2" id="KW-0732">Signal</keyword>
<proteinExistence type="predicted"/>
<dbReference type="SUPFAM" id="SSF53474">
    <property type="entry name" value="alpha/beta-Hydrolases"/>
    <property type="match status" value="1"/>
</dbReference>
<dbReference type="RefSeq" id="WP_182979919.1">
    <property type="nucleotide sequence ID" value="NZ_BAABGB010000023.1"/>
</dbReference>
<accession>A0A7W4J2C9</accession>
<dbReference type="Proteomes" id="UP000577891">
    <property type="component" value="Unassembled WGS sequence"/>
</dbReference>
<sequence length="417" mass="42555">MKLRSLLMAACLPVLAACQTAPRPAPPAPVIRAAGMLTGQAPLDPADGIPGSGRALSVTYLSTDGVTGTGLVPVTGEVIYPAGTPPAGGWPIVAWAHGTVGIANACAPSRNPHSVRDQDYLGAWLRRGFAIVATDYQGLGSAGTHPYLNARAEAYSVLDGVRAALSGLPDLRDTVMIVGQSQGGGAAFAAAAYAPSYAPTLDIRGTVATGIPYMTPEIAKALMAGSHGGAGKPPKGQVDPVVAYALLIGASTAGLDPAFDPATAFTPRAMRAFRAASDTCLSGLLDIVRDDGLTRANSFRPTLPRALAPALKAMAFPTLKLAAPLFVGTGSEDRDVAPQGQLLLVRDACRAGTTVQAHLYRGLDHSQTVMASLPDSAAFTRSVMGGMPVTPDCAPVARRPEAGPTESGKNMSSLSGK</sequence>
<dbReference type="InterPro" id="IPR005152">
    <property type="entry name" value="Lipase_secreted"/>
</dbReference>
<organism evidence="3 4">
    <name type="scientific">Gluconacetobacter asukensis</name>
    <dbReference type="NCBI Taxonomy" id="1017181"/>
    <lineage>
        <taxon>Bacteria</taxon>
        <taxon>Pseudomonadati</taxon>
        <taxon>Pseudomonadota</taxon>
        <taxon>Alphaproteobacteria</taxon>
        <taxon>Acetobacterales</taxon>
        <taxon>Acetobacteraceae</taxon>
        <taxon>Gluconacetobacter</taxon>
    </lineage>
</organism>
<keyword evidence="4" id="KW-1185">Reference proteome</keyword>
<dbReference type="EMBL" id="JABEQE010000014">
    <property type="protein sequence ID" value="MBB2173425.1"/>
    <property type="molecule type" value="Genomic_DNA"/>
</dbReference>
<dbReference type="PANTHER" id="PTHR34853:SF1">
    <property type="entry name" value="LIPASE 5"/>
    <property type="match status" value="1"/>
</dbReference>
<evidence type="ECO:0000313" key="4">
    <source>
        <dbReference type="Proteomes" id="UP000577891"/>
    </source>
</evidence>
<dbReference type="PROSITE" id="PS51257">
    <property type="entry name" value="PROKAR_LIPOPROTEIN"/>
    <property type="match status" value="1"/>
</dbReference>